<feature type="non-terminal residue" evidence="2">
    <location>
        <position position="62"/>
    </location>
</feature>
<comment type="caution">
    <text evidence="2">The sequence shown here is derived from an EMBL/GenBank/DDBJ whole genome shotgun (WGS) entry which is preliminary data.</text>
</comment>
<dbReference type="AlphaFoldDB" id="A0A4Y7SZW3"/>
<reference evidence="2 3" key="1">
    <citation type="journal article" date="2019" name="Nat. Ecol. Evol.">
        <title>Megaphylogeny resolves global patterns of mushroom evolution.</title>
        <authorList>
            <person name="Varga T."/>
            <person name="Krizsan K."/>
            <person name="Foldi C."/>
            <person name="Dima B."/>
            <person name="Sanchez-Garcia M."/>
            <person name="Sanchez-Ramirez S."/>
            <person name="Szollosi G.J."/>
            <person name="Szarkandi J.G."/>
            <person name="Papp V."/>
            <person name="Albert L."/>
            <person name="Andreopoulos W."/>
            <person name="Angelini C."/>
            <person name="Antonin V."/>
            <person name="Barry K.W."/>
            <person name="Bougher N.L."/>
            <person name="Buchanan P."/>
            <person name="Buyck B."/>
            <person name="Bense V."/>
            <person name="Catcheside P."/>
            <person name="Chovatia M."/>
            <person name="Cooper J."/>
            <person name="Damon W."/>
            <person name="Desjardin D."/>
            <person name="Finy P."/>
            <person name="Geml J."/>
            <person name="Haridas S."/>
            <person name="Hughes K."/>
            <person name="Justo A."/>
            <person name="Karasinski D."/>
            <person name="Kautmanova I."/>
            <person name="Kiss B."/>
            <person name="Kocsube S."/>
            <person name="Kotiranta H."/>
            <person name="LaButti K.M."/>
            <person name="Lechner B.E."/>
            <person name="Liimatainen K."/>
            <person name="Lipzen A."/>
            <person name="Lukacs Z."/>
            <person name="Mihaltcheva S."/>
            <person name="Morgado L.N."/>
            <person name="Niskanen T."/>
            <person name="Noordeloos M.E."/>
            <person name="Ohm R.A."/>
            <person name="Ortiz-Santana B."/>
            <person name="Ovrebo C."/>
            <person name="Racz N."/>
            <person name="Riley R."/>
            <person name="Savchenko A."/>
            <person name="Shiryaev A."/>
            <person name="Soop K."/>
            <person name="Spirin V."/>
            <person name="Szebenyi C."/>
            <person name="Tomsovsky M."/>
            <person name="Tulloss R.E."/>
            <person name="Uehling J."/>
            <person name="Grigoriev I.V."/>
            <person name="Vagvolgyi C."/>
            <person name="Papp T."/>
            <person name="Martin F.M."/>
            <person name="Miettinen O."/>
            <person name="Hibbett D.S."/>
            <person name="Nagy L.G."/>
        </authorList>
    </citation>
    <scope>NUCLEOTIDE SEQUENCE [LARGE SCALE GENOMIC DNA]</scope>
    <source>
        <strain evidence="2 3">FP101781</strain>
    </source>
</reference>
<dbReference type="PANTHER" id="PTHR35043:SF7">
    <property type="entry name" value="TRANSCRIPTION FACTOR DOMAIN-CONTAINING PROTEIN"/>
    <property type="match status" value="1"/>
</dbReference>
<gene>
    <name evidence="2" type="ORF">FA13DRAFT_1580503</name>
</gene>
<accession>A0A4Y7SZW3</accession>
<feature type="transmembrane region" description="Helical" evidence="1">
    <location>
        <begin position="6"/>
        <end position="29"/>
    </location>
</feature>
<sequence length="62" mass="7389">RSTTDILWTCLLTIFACTWISVHPNVVGYQSTWRQIFRARVELMLWAVFAPELIVVFAFRQW</sequence>
<keyword evidence="1" id="KW-1133">Transmembrane helix</keyword>
<keyword evidence="1" id="KW-0812">Transmembrane</keyword>
<dbReference type="STRING" id="71717.A0A4Y7SZW3"/>
<evidence type="ECO:0000256" key="1">
    <source>
        <dbReference type="SAM" id="Phobius"/>
    </source>
</evidence>
<dbReference type="Proteomes" id="UP000298030">
    <property type="component" value="Unassembled WGS sequence"/>
</dbReference>
<protein>
    <recommendedName>
        <fullName evidence="4">Fungal pheromone STE3G-protein-coupled receptor</fullName>
    </recommendedName>
</protein>
<evidence type="ECO:0008006" key="4">
    <source>
        <dbReference type="Google" id="ProtNLM"/>
    </source>
</evidence>
<evidence type="ECO:0000313" key="3">
    <source>
        <dbReference type="Proteomes" id="UP000298030"/>
    </source>
</evidence>
<dbReference type="EMBL" id="QPFP01000041">
    <property type="protein sequence ID" value="TEB27261.1"/>
    <property type="molecule type" value="Genomic_DNA"/>
</dbReference>
<keyword evidence="1" id="KW-0472">Membrane</keyword>
<keyword evidence="3" id="KW-1185">Reference proteome</keyword>
<proteinExistence type="predicted"/>
<organism evidence="2 3">
    <name type="scientific">Coprinellus micaceus</name>
    <name type="common">Glistening ink-cap mushroom</name>
    <name type="synonym">Coprinus micaceus</name>
    <dbReference type="NCBI Taxonomy" id="71717"/>
    <lineage>
        <taxon>Eukaryota</taxon>
        <taxon>Fungi</taxon>
        <taxon>Dikarya</taxon>
        <taxon>Basidiomycota</taxon>
        <taxon>Agaricomycotina</taxon>
        <taxon>Agaricomycetes</taxon>
        <taxon>Agaricomycetidae</taxon>
        <taxon>Agaricales</taxon>
        <taxon>Agaricineae</taxon>
        <taxon>Psathyrellaceae</taxon>
        <taxon>Coprinellus</taxon>
    </lineage>
</organism>
<evidence type="ECO:0000313" key="2">
    <source>
        <dbReference type="EMBL" id="TEB27261.1"/>
    </source>
</evidence>
<name>A0A4Y7SZW3_COPMI</name>
<feature type="transmembrane region" description="Helical" evidence="1">
    <location>
        <begin position="41"/>
        <end position="59"/>
    </location>
</feature>
<dbReference type="OrthoDB" id="9451547at2759"/>
<dbReference type="PANTHER" id="PTHR35043">
    <property type="entry name" value="TRANSCRIPTION FACTOR DOMAIN-CONTAINING PROTEIN"/>
    <property type="match status" value="1"/>
</dbReference>
<feature type="non-terminal residue" evidence="2">
    <location>
        <position position="1"/>
    </location>
</feature>